<reference evidence="1" key="1">
    <citation type="submission" date="2016-10" db="EMBL/GenBank/DDBJ databases">
        <title>Genome sequence of Streptomyces mangrovisoli MUSC 149.</title>
        <authorList>
            <person name="Lee L.-H."/>
            <person name="Ser H.-L."/>
        </authorList>
    </citation>
    <scope>NUCLEOTIDE SEQUENCE [LARGE SCALE GENOMIC DNA]</scope>
    <source>
        <strain evidence="1">MUSC 149</strain>
    </source>
</reference>
<evidence type="ECO:0000313" key="1">
    <source>
        <dbReference type="EMBL" id="OIJ66593.1"/>
    </source>
</evidence>
<comment type="caution">
    <text evidence="1">The sequence shown here is derived from an EMBL/GenBank/DDBJ whole genome shotgun (WGS) entry which is preliminary data.</text>
</comment>
<dbReference type="RefSeq" id="WP_046585042.1">
    <property type="nucleotide sequence ID" value="NZ_LAVA02000038.1"/>
</dbReference>
<evidence type="ECO:0000313" key="2">
    <source>
        <dbReference type="Proteomes" id="UP000034196"/>
    </source>
</evidence>
<dbReference type="Proteomes" id="UP000034196">
    <property type="component" value="Unassembled WGS sequence"/>
</dbReference>
<protein>
    <submittedName>
        <fullName evidence="1">Uncharacterized protein</fullName>
    </submittedName>
</protein>
<dbReference type="AlphaFoldDB" id="A0A1J4NVR2"/>
<dbReference type="OrthoDB" id="4266096at2"/>
<accession>A0A1J4NVR2</accession>
<dbReference type="STRING" id="1428628.WN71_017615"/>
<organism evidence="1 2">
    <name type="scientific">Streptomyces mangrovisoli</name>
    <dbReference type="NCBI Taxonomy" id="1428628"/>
    <lineage>
        <taxon>Bacteria</taxon>
        <taxon>Bacillati</taxon>
        <taxon>Actinomycetota</taxon>
        <taxon>Actinomycetes</taxon>
        <taxon>Kitasatosporales</taxon>
        <taxon>Streptomycetaceae</taxon>
        <taxon>Streptomyces</taxon>
    </lineage>
</organism>
<sequence>MSEMDQPLPEGDEPVRVHLDLLRLRMSPEDYELLLRLVGPTLRAVMDQKPEAAEFGLEDASDPAIPQEIRDEAALVVATALTGRLDNVVIEIDTEETGPTRVVTDAESAADPDRRREIAECIDQRHRDDETLRGIAEASDLPTDL</sequence>
<name>A0A1J4NVR2_9ACTN</name>
<dbReference type="EMBL" id="LAVA02000038">
    <property type="protein sequence ID" value="OIJ66593.1"/>
    <property type="molecule type" value="Genomic_DNA"/>
</dbReference>
<gene>
    <name evidence="1" type="ORF">WN71_017615</name>
</gene>
<keyword evidence="2" id="KW-1185">Reference proteome</keyword>
<proteinExistence type="predicted"/>